<organism evidence="2 3">
    <name type="scientific">Candidatus Nitrosacidococcus tergens</name>
    <dbReference type="NCBI Taxonomy" id="553981"/>
    <lineage>
        <taxon>Bacteria</taxon>
        <taxon>Pseudomonadati</taxon>
        <taxon>Pseudomonadota</taxon>
        <taxon>Gammaproteobacteria</taxon>
        <taxon>Chromatiales</taxon>
        <taxon>Chromatiaceae</taxon>
        <taxon>Candidatus Nitrosacidococcus</taxon>
    </lineage>
</organism>
<sequence length="220" mass="24865">MEPTSSYSSTNKQETIVLLHGLWMYKLGLYPMAKRLRSYGYHVICFGYPSVRKYPKEIVETLHQKVIHLENETIHFVGHSLGGLLIQHFFETYPDQKPGRVIALGSPFASSKAAHRVYTLPLGRHILGKCAGEKLLLEPRAPWHFKQELGVISGTRSADLGKIIAQLSLPNDGTVTVEETKQEGMTEHCLLEINHNGLLFSPLVVPFIDRFLQTGRFKEQ</sequence>
<dbReference type="InterPro" id="IPR000073">
    <property type="entry name" value="AB_hydrolase_1"/>
</dbReference>
<name>A0A7G1Q9I9_9GAMM</name>
<dbReference type="Proteomes" id="UP000516072">
    <property type="component" value="Chromosome"/>
</dbReference>
<evidence type="ECO:0000313" key="3">
    <source>
        <dbReference type="Proteomes" id="UP000516072"/>
    </source>
</evidence>
<reference evidence="2 3" key="1">
    <citation type="submission" date="2020-03" db="EMBL/GenBank/DDBJ databases">
        <authorList>
            <person name="Picone N."/>
        </authorList>
    </citation>
    <scope>NUCLEOTIDE SEQUENCE [LARGE SCALE GENOMIC DNA]</scope>
    <source>
        <strain evidence="2">NSCAC1</strain>
    </source>
</reference>
<dbReference type="KEGG" id="ntg:NSCAC_0952"/>
<dbReference type="Gene3D" id="3.40.50.1820">
    <property type="entry name" value="alpha/beta hydrolase"/>
    <property type="match status" value="1"/>
</dbReference>
<dbReference type="SUPFAM" id="SSF53474">
    <property type="entry name" value="alpha/beta-Hydrolases"/>
    <property type="match status" value="1"/>
</dbReference>
<gene>
    <name evidence="2" type="ORF">NSCAC_0952</name>
</gene>
<dbReference type="PANTHER" id="PTHR37946:SF1">
    <property type="entry name" value="SLL1969 PROTEIN"/>
    <property type="match status" value="1"/>
</dbReference>
<dbReference type="PANTHER" id="PTHR37946">
    <property type="entry name" value="SLL1969 PROTEIN"/>
    <property type="match status" value="1"/>
</dbReference>
<protein>
    <recommendedName>
        <fullName evidence="1">AB hydrolase-1 domain-containing protein</fullName>
    </recommendedName>
</protein>
<dbReference type="EMBL" id="LR778175">
    <property type="protein sequence ID" value="CAB1276007.1"/>
    <property type="molecule type" value="Genomic_DNA"/>
</dbReference>
<dbReference type="InterPro" id="IPR029058">
    <property type="entry name" value="AB_hydrolase_fold"/>
</dbReference>
<feature type="domain" description="AB hydrolase-1" evidence="1">
    <location>
        <begin position="16"/>
        <end position="113"/>
    </location>
</feature>
<dbReference type="AlphaFoldDB" id="A0A7G1Q9I9"/>
<evidence type="ECO:0000313" key="2">
    <source>
        <dbReference type="EMBL" id="CAB1276007.1"/>
    </source>
</evidence>
<dbReference type="RefSeq" id="WP_197743699.1">
    <property type="nucleotide sequence ID" value="NZ_LR778175.1"/>
</dbReference>
<accession>A0A7G1Q9I9</accession>
<dbReference type="Pfam" id="PF12697">
    <property type="entry name" value="Abhydrolase_6"/>
    <property type="match status" value="1"/>
</dbReference>
<proteinExistence type="predicted"/>
<keyword evidence="3" id="KW-1185">Reference proteome</keyword>
<evidence type="ECO:0000259" key="1">
    <source>
        <dbReference type="Pfam" id="PF12697"/>
    </source>
</evidence>